<organism evidence="2 3">
    <name type="scientific">Kitasatospora arboriphila</name>
    <dbReference type="NCBI Taxonomy" id="258052"/>
    <lineage>
        <taxon>Bacteria</taxon>
        <taxon>Bacillati</taxon>
        <taxon>Actinomycetota</taxon>
        <taxon>Actinomycetes</taxon>
        <taxon>Kitasatosporales</taxon>
        <taxon>Streptomycetaceae</taxon>
        <taxon>Kitasatospora</taxon>
    </lineage>
</organism>
<dbReference type="EMBL" id="BAAALD010000089">
    <property type="protein sequence ID" value="GAA1113580.1"/>
    <property type="molecule type" value="Genomic_DNA"/>
</dbReference>
<proteinExistence type="predicted"/>
<feature type="compositionally biased region" description="Low complexity" evidence="1">
    <location>
        <begin position="1"/>
        <end position="20"/>
    </location>
</feature>
<evidence type="ECO:0000313" key="3">
    <source>
        <dbReference type="Proteomes" id="UP001499987"/>
    </source>
</evidence>
<sequence length="158" mass="16602">MAATNAVEPARAAAAGAARGRIARADRPRSRSAVVRWTGSVETGRPPRRGLGREAVQGDPGLDRGRFPGGRPERRPALAEHLPVTVTGATRMPTPGTRMARTGAPPPSGRATVGSMTADHRGAGCRLPDAARVGCVHGAGPDIQNWWAEWRPSATYDE</sequence>
<gene>
    <name evidence="2" type="ORF">GCM10009663_62970</name>
</gene>
<protein>
    <submittedName>
        <fullName evidence="2">Uncharacterized protein</fullName>
    </submittedName>
</protein>
<keyword evidence="3" id="KW-1185">Reference proteome</keyword>
<dbReference type="Proteomes" id="UP001499987">
    <property type="component" value="Unassembled WGS sequence"/>
</dbReference>
<accession>A0ABP4ENS9</accession>
<feature type="region of interest" description="Disordered" evidence="1">
    <location>
        <begin position="88"/>
        <end position="120"/>
    </location>
</feature>
<evidence type="ECO:0000256" key="1">
    <source>
        <dbReference type="SAM" id="MobiDB-lite"/>
    </source>
</evidence>
<reference evidence="3" key="1">
    <citation type="journal article" date="2019" name="Int. J. Syst. Evol. Microbiol.">
        <title>The Global Catalogue of Microorganisms (GCM) 10K type strain sequencing project: providing services to taxonomists for standard genome sequencing and annotation.</title>
        <authorList>
            <consortium name="The Broad Institute Genomics Platform"/>
            <consortium name="The Broad Institute Genome Sequencing Center for Infectious Disease"/>
            <person name="Wu L."/>
            <person name="Ma J."/>
        </authorList>
    </citation>
    <scope>NUCLEOTIDE SEQUENCE [LARGE SCALE GENOMIC DNA]</scope>
    <source>
        <strain evidence="3">JCM 13002</strain>
    </source>
</reference>
<feature type="region of interest" description="Disordered" evidence="1">
    <location>
        <begin position="1"/>
        <end position="75"/>
    </location>
</feature>
<evidence type="ECO:0000313" key="2">
    <source>
        <dbReference type="EMBL" id="GAA1113580.1"/>
    </source>
</evidence>
<comment type="caution">
    <text evidence="2">The sequence shown here is derived from an EMBL/GenBank/DDBJ whole genome shotgun (WGS) entry which is preliminary data.</text>
</comment>
<name>A0ABP4ENS9_9ACTN</name>
<feature type="compositionally biased region" description="Basic and acidic residues" evidence="1">
    <location>
        <begin position="61"/>
        <end position="75"/>
    </location>
</feature>